<protein>
    <submittedName>
        <fullName evidence="2">NADH dehydrogenase subunit 2</fullName>
    </submittedName>
</protein>
<evidence type="ECO:0000313" key="2">
    <source>
        <dbReference type="EMBL" id="CAI05875.1"/>
    </source>
</evidence>
<keyword evidence="1" id="KW-1133">Transmembrane helix</keyword>
<dbReference type="EMBL" id="AJ862897">
    <property type="protein sequence ID" value="CAI05875.1"/>
    <property type="molecule type" value="Genomic_DNA"/>
</dbReference>
<keyword evidence="1" id="KW-0472">Membrane</keyword>
<keyword evidence="1" id="KW-0812">Transmembrane</keyword>
<geneLocation type="mitochondrion" evidence="2"/>
<feature type="non-terminal residue" evidence="2">
    <location>
        <position position="1"/>
    </location>
</feature>
<feature type="transmembrane region" description="Helical" evidence="1">
    <location>
        <begin position="56"/>
        <end position="79"/>
    </location>
</feature>
<sequence>SNLIFFNFPNKNFMLSFIFIMMSLITLYFYIRILYSSMMFNYYKLKWFNYMSKFNFNYYLMSIFSLISLGGMILSTMMFY</sequence>
<accession>Q1JTU0</accession>
<dbReference type="AlphaFoldDB" id="Q1JTU0"/>
<keyword evidence="2" id="KW-0496">Mitochondrion</keyword>
<organism evidence="2">
    <name type="scientific">Bembecia ichneumoniformis</name>
    <name type="common">Six-belted clearwing moth</name>
    <name type="synonym">Sphinx ichneumoniformis</name>
    <dbReference type="NCBI Taxonomy" id="301037"/>
    <lineage>
        <taxon>Eukaryota</taxon>
        <taxon>Metazoa</taxon>
        <taxon>Ecdysozoa</taxon>
        <taxon>Arthropoda</taxon>
        <taxon>Hexapoda</taxon>
        <taxon>Insecta</taxon>
        <taxon>Pterygota</taxon>
        <taxon>Neoptera</taxon>
        <taxon>Endopterygota</taxon>
        <taxon>Lepidoptera</taxon>
        <taxon>Glossata</taxon>
        <taxon>Ditrysia</taxon>
        <taxon>Sesioidea</taxon>
        <taxon>Sesiidae</taxon>
        <taxon>Sesiinae</taxon>
        <taxon>Synanthedonini</taxon>
        <taxon>Bembecia</taxon>
    </lineage>
</organism>
<gene>
    <name evidence="2" type="primary">NADH2</name>
</gene>
<reference evidence="2" key="1">
    <citation type="submission" date="2004-11" db="EMBL/GenBank/DDBJ databases">
        <title>Molecular phylogeny of European Sesiidae (Lepidoptera) based on mitochondrial cytochrome oxidase I sequence data.</title>
        <authorList>
            <person name="Puehringer F."/>
            <person name="Kallies A."/>
            <person name="Erlacher S."/>
            <person name="Miller M.A."/>
        </authorList>
    </citation>
    <scope>NUCLEOTIDE SEQUENCE</scope>
    <source>
        <tissue evidence="2">Abdomen muscle</tissue>
    </source>
</reference>
<evidence type="ECO:0000256" key="1">
    <source>
        <dbReference type="SAM" id="Phobius"/>
    </source>
</evidence>
<name>Q1JTU0_BEMIC</name>
<proteinExistence type="predicted"/>
<feature type="transmembrane region" description="Helical" evidence="1">
    <location>
        <begin position="13"/>
        <end position="35"/>
    </location>
</feature>